<feature type="transmembrane region" description="Helical" evidence="1">
    <location>
        <begin position="76"/>
        <end position="97"/>
    </location>
</feature>
<keyword evidence="1" id="KW-0472">Membrane</keyword>
<dbReference type="OrthoDB" id="1262325at2"/>
<reference evidence="3" key="1">
    <citation type="submission" date="2016-10" db="EMBL/GenBank/DDBJ databases">
        <authorList>
            <person name="Varghese N."/>
            <person name="Submissions S."/>
        </authorList>
    </citation>
    <scope>NUCLEOTIDE SEQUENCE [LARGE SCALE GENOMIC DNA]</scope>
    <source>
        <strain evidence="3">DSM 17071</strain>
    </source>
</reference>
<feature type="transmembrane region" description="Helical" evidence="1">
    <location>
        <begin position="7"/>
        <end position="27"/>
    </location>
</feature>
<dbReference type="STRING" id="311334.SAMN05421846_101630"/>
<evidence type="ECO:0000313" key="3">
    <source>
        <dbReference type="Proteomes" id="UP000198869"/>
    </source>
</evidence>
<name>A0A1G8EL95_9FLAO</name>
<proteinExistence type="predicted"/>
<dbReference type="RefSeq" id="WP_089854515.1">
    <property type="nucleotide sequence ID" value="NZ_FNDW01000001.1"/>
</dbReference>
<evidence type="ECO:0000256" key="1">
    <source>
        <dbReference type="SAM" id="Phobius"/>
    </source>
</evidence>
<organism evidence="2 3">
    <name type="scientific">Chryseobacterium taeanense</name>
    <dbReference type="NCBI Taxonomy" id="311334"/>
    <lineage>
        <taxon>Bacteria</taxon>
        <taxon>Pseudomonadati</taxon>
        <taxon>Bacteroidota</taxon>
        <taxon>Flavobacteriia</taxon>
        <taxon>Flavobacteriales</taxon>
        <taxon>Weeksellaceae</taxon>
        <taxon>Chryseobacterium group</taxon>
        <taxon>Chryseobacterium</taxon>
    </lineage>
</organism>
<keyword evidence="1" id="KW-1133">Transmembrane helix</keyword>
<keyword evidence="1" id="KW-0812">Transmembrane</keyword>
<protein>
    <submittedName>
        <fullName evidence="2">Uncharacterized protein</fullName>
    </submittedName>
</protein>
<dbReference type="EMBL" id="FNDW01000001">
    <property type="protein sequence ID" value="SDH70713.1"/>
    <property type="molecule type" value="Genomic_DNA"/>
</dbReference>
<sequence length="107" mass="12480">MKLLRPFLLFFSIILFGWLFVSNINLINVATTLNEAEIRSDINKVNEFTSIERLKEFTIEKINYMEAIRNRFSENAMIRVFVILTLIILQIVLYATGGNMFSSKPTR</sequence>
<accession>A0A1G8EL95</accession>
<gene>
    <name evidence="2" type="ORF">SAMN05421846_101630</name>
</gene>
<keyword evidence="3" id="KW-1185">Reference proteome</keyword>
<dbReference type="Proteomes" id="UP000198869">
    <property type="component" value="Unassembled WGS sequence"/>
</dbReference>
<dbReference type="AlphaFoldDB" id="A0A1G8EL95"/>
<evidence type="ECO:0000313" key="2">
    <source>
        <dbReference type="EMBL" id="SDH70713.1"/>
    </source>
</evidence>